<feature type="transmembrane region" description="Helical" evidence="1">
    <location>
        <begin position="270"/>
        <end position="289"/>
    </location>
</feature>
<keyword evidence="1" id="KW-1133">Transmembrane helix</keyword>
<sequence length="557" mass="63207">MVINRVPYVSYNNLGWLITKRPLALVELAVIGIIILALVFFQFAFLINGVDRILHGNDHRIIEIVKESLYSLAHIRFSGFILFIPYFVVILPFSDFYLSSPLLAKIQIPAFILQTIYSNIYYLVPVIILAIIVSYLALRFIQVLPLVILHNVHGIAAVKISWRMTKSHLWSYLWRLGFLGLATFISTGLISIILYLIQSQLDKSSHVVAFTGAVINMGLMSLFVRLISAAMLVIFVLFLLLANDKYETIHSNEPQVSLHASSSKIGRRSAIALILVFLFGQISFNVYYLRGATLDKPITISHRGVDDGNGVQNTIPALDKTSKEKPDYVEMDIHETKDHQFVVMHDENLKHLTGVNKSPYQLTLKQITKLTASENGYHAHVASFSDYLSAAEKDHQKLLVEIKVTKHDSKNMLSLFKERYGKRLMKDHDMVHSLSFPVIKGLKKSTPKLPVSFILPYNLTFPQTDADAYTVEETTLDSSFVSQAHYNHQKVFAWTVDSNDDMTRMIFLNVDGIITDNLKELKENINSTFNDPTYANRLLIYSDELDNLTSYTETVPN</sequence>
<dbReference type="InterPro" id="IPR030395">
    <property type="entry name" value="GP_PDE_dom"/>
</dbReference>
<feature type="transmembrane region" description="Helical" evidence="1">
    <location>
        <begin position="68"/>
        <end position="90"/>
    </location>
</feature>
<dbReference type="PROSITE" id="PS51704">
    <property type="entry name" value="GP_PDE"/>
    <property type="match status" value="1"/>
</dbReference>
<dbReference type="InterPro" id="IPR018476">
    <property type="entry name" value="GlyceroP-diester-Pdiesterase_M"/>
</dbReference>
<protein>
    <submittedName>
        <fullName evidence="3">Glycerophosphoryl diester phosphodiesterase</fullName>
    </submittedName>
</protein>
<dbReference type="PATRIC" id="fig|1423807.3.peg.1024"/>
<proteinExistence type="predicted"/>
<feature type="transmembrane region" description="Helical" evidence="1">
    <location>
        <begin position="143"/>
        <end position="160"/>
    </location>
</feature>
<dbReference type="GO" id="GO:0006629">
    <property type="term" value="P:lipid metabolic process"/>
    <property type="evidence" value="ECO:0007669"/>
    <property type="project" value="InterPro"/>
</dbReference>
<keyword evidence="1" id="KW-0472">Membrane</keyword>
<dbReference type="SUPFAM" id="SSF51695">
    <property type="entry name" value="PLC-like phosphodiesterases"/>
    <property type="match status" value="1"/>
</dbReference>
<evidence type="ECO:0000313" key="4">
    <source>
        <dbReference type="Proteomes" id="UP000051820"/>
    </source>
</evidence>
<dbReference type="PANTHER" id="PTHR46211:SF8">
    <property type="entry name" value="PHOSPHODIESTERASE"/>
    <property type="match status" value="1"/>
</dbReference>
<organism evidence="3 4">
    <name type="scientific">Paucilactobacillus suebicus DSM 5007 = KCTC 3549</name>
    <dbReference type="NCBI Taxonomy" id="1423807"/>
    <lineage>
        <taxon>Bacteria</taxon>
        <taxon>Bacillati</taxon>
        <taxon>Bacillota</taxon>
        <taxon>Bacilli</taxon>
        <taxon>Lactobacillales</taxon>
        <taxon>Lactobacillaceae</taxon>
        <taxon>Paucilactobacillus</taxon>
    </lineage>
</organism>
<dbReference type="InterPro" id="IPR017946">
    <property type="entry name" value="PLC-like_Pdiesterase_TIM-brl"/>
</dbReference>
<dbReference type="PANTHER" id="PTHR46211">
    <property type="entry name" value="GLYCEROPHOSPHORYL DIESTER PHOSPHODIESTERASE"/>
    <property type="match status" value="1"/>
</dbReference>
<gene>
    <name evidence="3" type="ORF">FD16_GL001007</name>
</gene>
<dbReference type="eggNOG" id="COG0584">
    <property type="taxonomic scope" value="Bacteria"/>
</dbReference>
<dbReference type="Proteomes" id="UP000051820">
    <property type="component" value="Unassembled WGS sequence"/>
</dbReference>
<accession>A0A0R1W0A4</accession>
<feature type="domain" description="GP-PDE" evidence="2">
    <location>
        <begin position="297"/>
        <end position="525"/>
    </location>
</feature>
<feature type="transmembrane region" description="Helical" evidence="1">
    <location>
        <begin position="172"/>
        <end position="197"/>
    </location>
</feature>
<evidence type="ECO:0000313" key="3">
    <source>
        <dbReference type="EMBL" id="KRM11191.1"/>
    </source>
</evidence>
<dbReference type="Pfam" id="PF10110">
    <property type="entry name" value="GPDPase_memb"/>
    <property type="match status" value="1"/>
</dbReference>
<dbReference type="AlphaFoldDB" id="A0A0R1W0A4"/>
<feature type="transmembrane region" description="Helical" evidence="1">
    <location>
        <begin position="217"/>
        <end position="242"/>
    </location>
</feature>
<feature type="transmembrane region" description="Helical" evidence="1">
    <location>
        <begin position="23"/>
        <end position="47"/>
    </location>
</feature>
<reference evidence="3 4" key="1">
    <citation type="journal article" date="2015" name="Genome Announc.">
        <title>Expanding the biotechnology potential of lactobacilli through comparative genomics of 213 strains and associated genera.</title>
        <authorList>
            <person name="Sun Z."/>
            <person name="Harris H.M."/>
            <person name="McCann A."/>
            <person name="Guo C."/>
            <person name="Argimon S."/>
            <person name="Zhang W."/>
            <person name="Yang X."/>
            <person name="Jeffery I.B."/>
            <person name="Cooney J.C."/>
            <person name="Kagawa T.F."/>
            <person name="Liu W."/>
            <person name="Song Y."/>
            <person name="Salvetti E."/>
            <person name="Wrobel A."/>
            <person name="Rasinkangas P."/>
            <person name="Parkhill J."/>
            <person name="Rea M.C."/>
            <person name="O'Sullivan O."/>
            <person name="Ritari J."/>
            <person name="Douillard F.P."/>
            <person name="Paul Ross R."/>
            <person name="Yang R."/>
            <person name="Briner A.E."/>
            <person name="Felis G.E."/>
            <person name="de Vos W.M."/>
            <person name="Barrangou R."/>
            <person name="Klaenhammer T.R."/>
            <person name="Caufield P.W."/>
            <person name="Cui Y."/>
            <person name="Zhang H."/>
            <person name="O'Toole P.W."/>
        </authorList>
    </citation>
    <scope>NUCLEOTIDE SEQUENCE [LARGE SCALE GENOMIC DNA]</scope>
    <source>
        <strain evidence="3 4">DSM 5007</strain>
    </source>
</reference>
<keyword evidence="1" id="KW-0812">Transmembrane</keyword>
<dbReference type="CDD" id="cd08579">
    <property type="entry name" value="GDPD_memb_like"/>
    <property type="match status" value="1"/>
</dbReference>
<dbReference type="eggNOG" id="COG4781">
    <property type="taxonomic scope" value="Bacteria"/>
</dbReference>
<dbReference type="GO" id="GO:0008081">
    <property type="term" value="F:phosphoric diester hydrolase activity"/>
    <property type="evidence" value="ECO:0007669"/>
    <property type="project" value="InterPro"/>
</dbReference>
<evidence type="ECO:0000256" key="1">
    <source>
        <dbReference type="SAM" id="Phobius"/>
    </source>
</evidence>
<dbReference type="STRING" id="1423807.FD16_GL001007"/>
<feature type="transmembrane region" description="Helical" evidence="1">
    <location>
        <begin position="120"/>
        <end position="137"/>
    </location>
</feature>
<dbReference type="Pfam" id="PF03009">
    <property type="entry name" value="GDPD"/>
    <property type="match status" value="1"/>
</dbReference>
<name>A0A0R1W0A4_9LACO</name>
<dbReference type="Gene3D" id="3.20.20.190">
    <property type="entry name" value="Phosphatidylinositol (PI) phosphodiesterase"/>
    <property type="match status" value="1"/>
</dbReference>
<keyword evidence="4" id="KW-1185">Reference proteome</keyword>
<dbReference type="EMBL" id="AZGF01000022">
    <property type="protein sequence ID" value="KRM11191.1"/>
    <property type="molecule type" value="Genomic_DNA"/>
</dbReference>
<evidence type="ECO:0000259" key="2">
    <source>
        <dbReference type="PROSITE" id="PS51704"/>
    </source>
</evidence>
<comment type="caution">
    <text evidence="3">The sequence shown here is derived from an EMBL/GenBank/DDBJ whole genome shotgun (WGS) entry which is preliminary data.</text>
</comment>